<organism evidence="2 3">
    <name type="scientific">Burkholderia cepacia</name>
    <name type="common">Pseudomonas cepacia</name>
    <dbReference type="NCBI Taxonomy" id="292"/>
    <lineage>
        <taxon>Bacteria</taxon>
        <taxon>Pseudomonadati</taxon>
        <taxon>Pseudomonadota</taxon>
        <taxon>Betaproteobacteria</taxon>
        <taxon>Burkholderiales</taxon>
        <taxon>Burkholderiaceae</taxon>
        <taxon>Burkholderia</taxon>
        <taxon>Burkholderia cepacia complex</taxon>
    </lineage>
</organism>
<dbReference type="Pfam" id="PF04717">
    <property type="entry name" value="Phage_base_V"/>
    <property type="match status" value="1"/>
</dbReference>
<evidence type="ECO:0000313" key="3">
    <source>
        <dbReference type="Proteomes" id="UP000029575"/>
    </source>
</evidence>
<dbReference type="Gene3D" id="2.40.50.230">
    <property type="entry name" value="Gp5 N-terminal domain"/>
    <property type="match status" value="1"/>
</dbReference>
<comment type="caution">
    <text evidence="2">The sequence shown here is derived from an EMBL/GenBank/DDBJ whole genome shotgun (WGS) entry which is preliminary data.</text>
</comment>
<accession>A0AA88Z3A7</accession>
<gene>
    <name evidence="2" type="ORF">DM43_3870</name>
</gene>
<dbReference type="AlphaFoldDB" id="A0AA88Z3A7"/>
<sequence length="201" mass="21175">MDALSRFLNTTQTVNAVIRRLQAGAAGKVRHWRPPSVDEEVALWAPCGDLAGAFVAPGYYTEQHGGPGRSSPDEIATDFPDSAFEQYNHASHEYVLSVPAGGRIVFRIGGTEFELKADGATLRSAKLLADGPDLTFTGNTTTEQLLTFNGGMQGKPGDGGGGAMKVVGGAEFTDDVVTAGTSVSKHSHWEQGDGERVSLPI</sequence>
<dbReference type="InterPro" id="IPR006531">
    <property type="entry name" value="Gp5/Vgr_OB"/>
</dbReference>
<dbReference type="Proteomes" id="UP000029575">
    <property type="component" value="Unassembled WGS sequence"/>
</dbReference>
<reference evidence="2 3" key="1">
    <citation type="submission" date="2014-06" db="EMBL/GenBank/DDBJ databases">
        <authorList>
            <person name="Bishop-Lilly K.A."/>
            <person name="Broomall S.M."/>
            <person name="Chain P.S."/>
            <person name="Chertkov O."/>
            <person name="Coyne S.R."/>
            <person name="Daligault H.E."/>
            <person name="Davenport K.W."/>
            <person name="Erkkila T."/>
            <person name="Frey K.G."/>
            <person name="Gibbons H.S."/>
            <person name="Gu W."/>
            <person name="Jaissle J."/>
            <person name="Johnson S.L."/>
            <person name="Koroleva G.I."/>
            <person name="Ladner J.T."/>
            <person name="Lo C.-C."/>
            <person name="Minogue T.D."/>
            <person name="Munk C."/>
            <person name="Palacios G.F."/>
            <person name="Redden C.L."/>
            <person name="Rosenzweig C.N."/>
            <person name="Scholz M.B."/>
            <person name="Teshima H."/>
            <person name="Xu Y."/>
        </authorList>
    </citation>
    <scope>NUCLEOTIDE SEQUENCE [LARGE SCALE GENOMIC DNA]</scope>
    <source>
        <strain evidence="2 3">DWS 37UF10B-2</strain>
    </source>
</reference>
<dbReference type="EMBL" id="JPGD01000005">
    <property type="protein sequence ID" value="KGB98372.1"/>
    <property type="molecule type" value="Genomic_DNA"/>
</dbReference>
<feature type="domain" description="Gp5/Type VI secretion system Vgr protein OB-fold" evidence="1">
    <location>
        <begin position="18"/>
        <end position="60"/>
    </location>
</feature>
<dbReference type="NCBIfam" id="TIGR01644">
    <property type="entry name" value="phage_P2_V"/>
    <property type="match status" value="1"/>
</dbReference>
<evidence type="ECO:0000313" key="2">
    <source>
        <dbReference type="EMBL" id="KGB98372.1"/>
    </source>
</evidence>
<evidence type="ECO:0000259" key="1">
    <source>
        <dbReference type="Pfam" id="PF04717"/>
    </source>
</evidence>
<dbReference type="InterPro" id="IPR013046">
    <property type="entry name" value="GpV/Gp45"/>
</dbReference>
<dbReference type="InterPro" id="IPR037026">
    <property type="entry name" value="Vgr_OB-fold_dom_sf"/>
</dbReference>
<proteinExistence type="predicted"/>
<protein>
    <submittedName>
        <fullName evidence="2">Phage baseplate assembly V family protein</fullName>
    </submittedName>
</protein>
<name>A0AA88Z3A7_BURCE</name>